<dbReference type="Gene3D" id="2.40.128.720">
    <property type="match status" value="1"/>
</dbReference>
<dbReference type="RefSeq" id="WP_273305585.1">
    <property type="nucleotide sequence ID" value="NZ_DYUD01000012.1"/>
</dbReference>
<dbReference type="SUPFAM" id="SSF49899">
    <property type="entry name" value="Concanavalin A-like lectins/glucanases"/>
    <property type="match status" value="1"/>
</dbReference>
<proteinExistence type="predicted"/>
<organism evidence="1 2">
    <name type="scientific">Barnesiella viscericola</name>
    <dbReference type="NCBI Taxonomy" id="397865"/>
    <lineage>
        <taxon>Bacteria</taxon>
        <taxon>Pseudomonadati</taxon>
        <taxon>Bacteroidota</taxon>
        <taxon>Bacteroidia</taxon>
        <taxon>Bacteroidales</taxon>
        <taxon>Barnesiellaceae</taxon>
        <taxon>Barnesiella</taxon>
    </lineage>
</organism>
<evidence type="ECO:0000313" key="2">
    <source>
        <dbReference type="Proteomes" id="UP000757103"/>
    </source>
</evidence>
<accession>A0A921MPS7</accession>
<reference evidence="1" key="1">
    <citation type="journal article" date="2021" name="PeerJ">
        <title>Extensive microbial diversity within the chicken gut microbiome revealed by metagenomics and culture.</title>
        <authorList>
            <person name="Gilroy R."/>
            <person name="Ravi A."/>
            <person name="Getino M."/>
            <person name="Pursley I."/>
            <person name="Horton D.L."/>
            <person name="Alikhan N.F."/>
            <person name="Baker D."/>
            <person name="Gharbi K."/>
            <person name="Hall N."/>
            <person name="Watson M."/>
            <person name="Adriaenssens E.M."/>
            <person name="Foster-Nyarko E."/>
            <person name="Jarju S."/>
            <person name="Secka A."/>
            <person name="Antonio M."/>
            <person name="Oren A."/>
            <person name="Chaudhuri R.R."/>
            <person name="La Ragione R."/>
            <person name="Hildebrand F."/>
            <person name="Pallen M.J."/>
        </authorList>
    </citation>
    <scope>NUCLEOTIDE SEQUENCE</scope>
    <source>
        <strain evidence="1">CHK121-7720</strain>
    </source>
</reference>
<evidence type="ECO:0000313" key="1">
    <source>
        <dbReference type="EMBL" id="HJG88548.1"/>
    </source>
</evidence>
<evidence type="ECO:0008006" key="3">
    <source>
        <dbReference type="Google" id="ProtNLM"/>
    </source>
</evidence>
<dbReference type="InterPro" id="IPR013320">
    <property type="entry name" value="ConA-like_dom_sf"/>
</dbReference>
<sequence>MIALVRYNRVFSFETGDYKYNPTDSVTYSYDDHGNITEQSSYMYLDAWALGERMKYEYTYDEYDNIATETSYRWDDALSDWMSGSTLTYENHYLADNDTYVLPYRCDFSQDGLDGFDTEDGNADSQVWRIEDGALVCSSSVVSEAPDILYLPPLEMLSANEVRVAFNARLLNEGDSAQIQMILCSNDDELTTLGTIGNIHTIKSGEGSEVEGYIIAPQDGAFRIGICFNNLIEGSQVAIDTLSVYNYRPSNTPMEPYGVSAIAASDQSLQVQLDFYAPVYTIAGEPLGHVDKMEVYRNGSTEPVYTTEAVGSSLVTRWVDNGAVKGENTYEIYAYANGQKSDPATILVVAGYARPDEVKNLKITELINCSCIISWEKPDGMNGGELYDCPIYYTVVRNNETVVAYDVTSTSVIDNTISCDYGQTTVAYTIISRNLSGEGARTYSELYYIGTPYPAPFTESFAGSMMSYQWMSDKLEGLDGGWGIGAQAYSPDTESQDGDGGLASFMATNVSLGTKTRLTSPKIDISNLTEPALGFYIYQTTGEKSGDNLVVEVSRNNGAFETVAGPLYVSGNETEGWVQMIIPLDAYKGEKALRLSFVGEAVDGTTNINIDHIMVHERAQVGVAEQLADKHVAYATGDGQIVVRTAPDREYAIDVYSVSGQNVYATRGNEAVVEVEPGIYVVDIEGARYKIAVR</sequence>
<dbReference type="SUPFAM" id="SSF49265">
    <property type="entry name" value="Fibronectin type III"/>
    <property type="match status" value="1"/>
</dbReference>
<dbReference type="EMBL" id="DYUD01000012">
    <property type="protein sequence ID" value="HJG88548.1"/>
    <property type="molecule type" value="Genomic_DNA"/>
</dbReference>
<dbReference type="Proteomes" id="UP000757103">
    <property type="component" value="Unassembled WGS sequence"/>
</dbReference>
<dbReference type="GO" id="GO:0005975">
    <property type="term" value="P:carbohydrate metabolic process"/>
    <property type="evidence" value="ECO:0007669"/>
    <property type="project" value="UniProtKB-ARBA"/>
</dbReference>
<comment type="caution">
    <text evidence="1">The sequence shown here is derived from an EMBL/GenBank/DDBJ whole genome shotgun (WGS) entry which is preliminary data.</text>
</comment>
<name>A0A921MPS7_9BACT</name>
<dbReference type="Gene3D" id="2.60.120.200">
    <property type="match status" value="1"/>
</dbReference>
<dbReference type="GO" id="GO:0004553">
    <property type="term" value="F:hydrolase activity, hydrolyzing O-glycosyl compounds"/>
    <property type="evidence" value="ECO:0007669"/>
    <property type="project" value="UniProtKB-ARBA"/>
</dbReference>
<gene>
    <name evidence="1" type="ORF">K8U91_03605</name>
</gene>
<protein>
    <recommendedName>
        <fullName evidence="3">MAM domain-containing protein</fullName>
    </recommendedName>
</protein>
<reference evidence="1" key="2">
    <citation type="submission" date="2021-09" db="EMBL/GenBank/DDBJ databases">
        <authorList>
            <person name="Gilroy R."/>
        </authorList>
    </citation>
    <scope>NUCLEOTIDE SEQUENCE</scope>
    <source>
        <strain evidence="1">CHK121-7720</strain>
    </source>
</reference>
<dbReference type="AlphaFoldDB" id="A0A921MPS7"/>
<dbReference type="InterPro" id="IPR036116">
    <property type="entry name" value="FN3_sf"/>
</dbReference>